<name>A0A9P1I7G9_9PELO</name>
<protein>
    <recommendedName>
        <fullName evidence="3">F-box domain-containing protein</fullName>
    </recommendedName>
</protein>
<proteinExistence type="predicted"/>
<evidence type="ECO:0000313" key="1">
    <source>
        <dbReference type="EMBL" id="CAI5439908.1"/>
    </source>
</evidence>
<evidence type="ECO:0000313" key="2">
    <source>
        <dbReference type="Proteomes" id="UP001152747"/>
    </source>
</evidence>
<dbReference type="Proteomes" id="UP001152747">
    <property type="component" value="Unassembled WGS sequence"/>
</dbReference>
<evidence type="ECO:0008006" key="3">
    <source>
        <dbReference type="Google" id="ProtNLM"/>
    </source>
</evidence>
<accession>A0A9P1I7G9</accession>
<comment type="caution">
    <text evidence="1">The sequence shown here is derived from an EMBL/GenBank/DDBJ whole genome shotgun (WGS) entry which is preliminary data.</text>
</comment>
<keyword evidence="2" id="KW-1185">Reference proteome</keyword>
<gene>
    <name evidence="1" type="ORF">CAMP_LOCUS2545</name>
</gene>
<dbReference type="EMBL" id="CANHGI010000001">
    <property type="protein sequence ID" value="CAI5439908.1"/>
    <property type="molecule type" value="Genomic_DNA"/>
</dbReference>
<reference evidence="1" key="1">
    <citation type="submission" date="2022-11" db="EMBL/GenBank/DDBJ databases">
        <authorList>
            <person name="Kikuchi T."/>
        </authorList>
    </citation>
    <scope>NUCLEOTIDE SEQUENCE</scope>
    <source>
        <strain evidence="1">PS1010</strain>
    </source>
</reference>
<organism evidence="1 2">
    <name type="scientific">Caenorhabditis angaria</name>
    <dbReference type="NCBI Taxonomy" id="860376"/>
    <lineage>
        <taxon>Eukaryota</taxon>
        <taxon>Metazoa</taxon>
        <taxon>Ecdysozoa</taxon>
        <taxon>Nematoda</taxon>
        <taxon>Chromadorea</taxon>
        <taxon>Rhabditida</taxon>
        <taxon>Rhabditina</taxon>
        <taxon>Rhabditomorpha</taxon>
        <taxon>Rhabditoidea</taxon>
        <taxon>Rhabditidae</taxon>
        <taxon>Peloderinae</taxon>
        <taxon>Caenorhabditis</taxon>
    </lineage>
</organism>
<sequence length="302" mass="35228">MEPKTKKKKLENDSKTTGWFDIPLEMREIVMNLMDFQTMLNFSQCSIDCLEEGKLSKTTLISFSENEYGDHGGCIEITPENRGSPTYIRKLQIIKLDNQLKHSFAVDSKKERSDVLLQNFRGLLKTSRNRLKCLDINVEGFPYNRIKIGKLPNLQEIHLTSYSMNQSVDPIRCGFIDFEQICAVRNWVKVPKLSVAQILKMKAKLIEIECKWERQDIGKLIDRILDGEIDENVDQIRLTTKVYLKTVPGIFARRRWGWGQECFAERNDKHIRIHIESDSVVISTKCKPYRVTQISDYFERNT</sequence>
<dbReference type="AlphaFoldDB" id="A0A9P1I7G9"/>